<evidence type="ECO:0000313" key="1">
    <source>
        <dbReference type="EMBL" id="CAG9313891.1"/>
    </source>
</evidence>
<dbReference type="EMBL" id="CAJZBQ010000011">
    <property type="protein sequence ID" value="CAG9313891.1"/>
    <property type="molecule type" value="Genomic_DNA"/>
</dbReference>
<gene>
    <name evidence="1" type="ORF">BSTOLATCC_MIC9693</name>
</gene>
<evidence type="ECO:0008006" key="3">
    <source>
        <dbReference type="Google" id="ProtNLM"/>
    </source>
</evidence>
<proteinExistence type="predicted"/>
<protein>
    <recommendedName>
        <fullName evidence="3">ATP synthase F0 subunit 8</fullName>
    </recommendedName>
</protein>
<accession>A0AAU9IJD2</accession>
<evidence type="ECO:0000313" key="2">
    <source>
        <dbReference type="Proteomes" id="UP001162131"/>
    </source>
</evidence>
<dbReference type="AlphaFoldDB" id="A0AAU9IJD2"/>
<organism evidence="1 2">
    <name type="scientific">Blepharisma stoltei</name>
    <dbReference type="NCBI Taxonomy" id="1481888"/>
    <lineage>
        <taxon>Eukaryota</taxon>
        <taxon>Sar</taxon>
        <taxon>Alveolata</taxon>
        <taxon>Ciliophora</taxon>
        <taxon>Postciliodesmatophora</taxon>
        <taxon>Heterotrichea</taxon>
        <taxon>Heterotrichida</taxon>
        <taxon>Blepharismidae</taxon>
        <taxon>Blepharisma</taxon>
    </lineage>
</organism>
<comment type="caution">
    <text evidence="1">The sequence shown here is derived from an EMBL/GenBank/DDBJ whole genome shotgun (WGS) entry which is preliminary data.</text>
</comment>
<dbReference type="Proteomes" id="UP001162131">
    <property type="component" value="Unassembled WGS sequence"/>
</dbReference>
<reference evidence="1" key="1">
    <citation type="submission" date="2021-09" db="EMBL/GenBank/DDBJ databases">
        <authorList>
            <consortium name="AG Swart"/>
            <person name="Singh M."/>
            <person name="Singh A."/>
            <person name="Seah K."/>
            <person name="Emmerich C."/>
        </authorList>
    </citation>
    <scope>NUCLEOTIDE SEQUENCE</scope>
    <source>
        <strain evidence="1">ATCC30299</strain>
    </source>
</reference>
<sequence length="112" mass="13361">MHFEVKTQIMLLFSVAIICLLRNELFIKLPNNFIACPLKFLWIFSNPLLIFLIRQCNAYQFNASLRAAQKYIKVFLQNKNLKTILNILNKSWQGNLLKVKDNERKEKIDFWI</sequence>
<keyword evidence="2" id="KW-1185">Reference proteome</keyword>
<name>A0AAU9IJD2_9CILI</name>